<evidence type="ECO:0000256" key="1">
    <source>
        <dbReference type="ARBA" id="ARBA00022670"/>
    </source>
</evidence>
<accession>A0AAV7R4P8</accession>
<proteinExistence type="predicted"/>
<keyword evidence="3" id="KW-0378">Hydrolase</keyword>
<dbReference type="PANTHER" id="PTHR11010">
    <property type="entry name" value="PROTEASE S28 PRO-X CARBOXYPEPTIDASE-RELATED"/>
    <property type="match status" value="1"/>
</dbReference>
<keyword evidence="1" id="KW-0645">Protease</keyword>
<keyword evidence="2" id="KW-0732">Signal</keyword>
<dbReference type="GO" id="GO:0006508">
    <property type="term" value="P:proteolysis"/>
    <property type="evidence" value="ECO:0007669"/>
    <property type="project" value="UniProtKB-KW"/>
</dbReference>
<evidence type="ECO:0000313" key="6">
    <source>
        <dbReference type="Proteomes" id="UP001066276"/>
    </source>
</evidence>
<dbReference type="GO" id="GO:0008239">
    <property type="term" value="F:dipeptidyl-peptidase activity"/>
    <property type="evidence" value="ECO:0007669"/>
    <property type="project" value="TreeGrafter"/>
</dbReference>
<dbReference type="EMBL" id="JANPWB010000010">
    <property type="protein sequence ID" value="KAJ1145713.1"/>
    <property type="molecule type" value="Genomic_DNA"/>
</dbReference>
<evidence type="ECO:0000313" key="5">
    <source>
        <dbReference type="EMBL" id="KAJ1145713.1"/>
    </source>
</evidence>
<feature type="region of interest" description="Disordered" evidence="4">
    <location>
        <begin position="1"/>
        <end position="60"/>
    </location>
</feature>
<protein>
    <submittedName>
        <fullName evidence="5">Uncharacterized protein</fullName>
    </submittedName>
</protein>
<evidence type="ECO:0000256" key="4">
    <source>
        <dbReference type="SAM" id="MobiDB-lite"/>
    </source>
</evidence>
<keyword evidence="6" id="KW-1185">Reference proteome</keyword>
<dbReference type="Proteomes" id="UP001066276">
    <property type="component" value="Chromosome 6"/>
</dbReference>
<dbReference type="Gene3D" id="3.40.50.1820">
    <property type="entry name" value="alpha/beta hydrolase"/>
    <property type="match status" value="1"/>
</dbReference>
<feature type="compositionally biased region" description="Acidic residues" evidence="4">
    <location>
        <begin position="24"/>
        <end position="50"/>
    </location>
</feature>
<dbReference type="InterPro" id="IPR029058">
    <property type="entry name" value="AB_hydrolase_fold"/>
</dbReference>
<sequence length="188" mass="22239">MRTISRTLPTTGRTKVTRRTTIPPDEEEEEEEEEEDDEDEDDEDEEDVSVEELSSWSQPRSGLRFKPLSTEPDYQEKYYKQILDHFSFLEHGSRTFFQRYLITDEYWIKFQGAIFFYTGNEVDIWECAKNSGFIAELAATVSKIITWRITPHKSLDKVLNRTKHVSAEVLDCTIPNWNELYHFGWTHS</sequence>
<comment type="caution">
    <text evidence="5">The sequence shown here is derived from an EMBL/GenBank/DDBJ whole genome shotgun (WGS) entry which is preliminary data.</text>
</comment>
<evidence type="ECO:0000256" key="2">
    <source>
        <dbReference type="ARBA" id="ARBA00022729"/>
    </source>
</evidence>
<dbReference type="PANTHER" id="PTHR11010:SF107">
    <property type="entry name" value="DIPEPTIDYL PEPTIDASE 2"/>
    <property type="match status" value="1"/>
</dbReference>
<dbReference type="GO" id="GO:0031982">
    <property type="term" value="C:vesicle"/>
    <property type="evidence" value="ECO:0007669"/>
    <property type="project" value="TreeGrafter"/>
</dbReference>
<name>A0AAV7R4P8_PLEWA</name>
<gene>
    <name evidence="5" type="ORF">NDU88_011998</name>
</gene>
<reference evidence="5" key="1">
    <citation type="journal article" date="2022" name="bioRxiv">
        <title>Sequencing and chromosome-scale assembly of the giantPleurodeles waltlgenome.</title>
        <authorList>
            <person name="Brown T."/>
            <person name="Elewa A."/>
            <person name="Iarovenko S."/>
            <person name="Subramanian E."/>
            <person name="Araus A.J."/>
            <person name="Petzold A."/>
            <person name="Susuki M."/>
            <person name="Suzuki K.-i.T."/>
            <person name="Hayashi T."/>
            <person name="Toyoda A."/>
            <person name="Oliveira C."/>
            <person name="Osipova E."/>
            <person name="Leigh N.D."/>
            <person name="Simon A."/>
            <person name="Yun M.H."/>
        </authorList>
    </citation>
    <scope>NUCLEOTIDE SEQUENCE</scope>
    <source>
        <strain evidence="5">20211129_DDA</strain>
        <tissue evidence="5">Liver</tissue>
    </source>
</reference>
<evidence type="ECO:0000256" key="3">
    <source>
        <dbReference type="ARBA" id="ARBA00022801"/>
    </source>
</evidence>
<organism evidence="5 6">
    <name type="scientific">Pleurodeles waltl</name>
    <name type="common">Iberian ribbed newt</name>
    <dbReference type="NCBI Taxonomy" id="8319"/>
    <lineage>
        <taxon>Eukaryota</taxon>
        <taxon>Metazoa</taxon>
        <taxon>Chordata</taxon>
        <taxon>Craniata</taxon>
        <taxon>Vertebrata</taxon>
        <taxon>Euteleostomi</taxon>
        <taxon>Amphibia</taxon>
        <taxon>Batrachia</taxon>
        <taxon>Caudata</taxon>
        <taxon>Salamandroidea</taxon>
        <taxon>Salamandridae</taxon>
        <taxon>Pleurodelinae</taxon>
        <taxon>Pleurodeles</taxon>
    </lineage>
</organism>
<dbReference type="AlphaFoldDB" id="A0AAV7R4P8"/>